<protein>
    <submittedName>
        <fullName evidence="1">Head-tail connector protein</fullName>
    </submittedName>
</protein>
<reference evidence="2" key="1">
    <citation type="journal article" date="2019" name="Int. J. Syst. Evol. Microbiol.">
        <title>The Global Catalogue of Microorganisms (GCM) 10K type strain sequencing project: providing services to taxonomists for standard genome sequencing and annotation.</title>
        <authorList>
            <consortium name="The Broad Institute Genomics Platform"/>
            <consortium name="The Broad Institute Genome Sequencing Center for Infectious Disease"/>
            <person name="Wu L."/>
            <person name="Ma J."/>
        </authorList>
    </citation>
    <scope>NUCLEOTIDE SEQUENCE [LARGE SCALE GENOMIC DNA]</scope>
    <source>
        <strain evidence="2">CCUG 62221</strain>
    </source>
</reference>
<keyword evidence="2" id="KW-1185">Reference proteome</keyword>
<dbReference type="NCBIfam" id="TIGR01560">
    <property type="entry name" value="put_DNA_pack"/>
    <property type="match status" value="1"/>
</dbReference>
<dbReference type="InterPro" id="IPR011738">
    <property type="entry name" value="Phage_CHP"/>
</dbReference>
<name>A0ABW3WKI3_9FLAO</name>
<comment type="caution">
    <text evidence="1">The sequence shown here is derived from an EMBL/GenBank/DDBJ whole genome shotgun (WGS) entry which is preliminary data.</text>
</comment>
<sequence length="189" mass="21717">MATYINSLIHQFEPLITLAEAKQQLKLEASWTSEDDLLQQYIDAAIITAENYTQISINEAKFEIKTTEFTNNLKIKLSPITAIDSIVYVDENGDDQTLDAVEYELRNFDNYQQEVFYKNEADLPKLSKTEATPVTINITTGYAAPAEMPRPIKQACLLMITSFYEKREDSVENLPKASTNLLRAYRYYY</sequence>
<dbReference type="NCBIfam" id="TIGR02215">
    <property type="entry name" value="phage_chp_gp8"/>
    <property type="match status" value="1"/>
</dbReference>
<proteinExistence type="predicted"/>
<dbReference type="EMBL" id="JBHTMV010000002">
    <property type="protein sequence ID" value="MFD1292637.1"/>
    <property type="molecule type" value="Genomic_DNA"/>
</dbReference>
<dbReference type="Gene3D" id="1.10.3230.30">
    <property type="entry name" value="Phage gp6-like head-tail connector protein"/>
    <property type="match status" value="1"/>
</dbReference>
<dbReference type="InterPro" id="IPR021146">
    <property type="entry name" value="Phage_gp6-like_head-tail"/>
</dbReference>
<organism evidence="1 2">
    <name type="scientific">Lutibacter holmesii</name>
    <dbReference type="NCBI Taxonomy" id="1137985"/>
    <lineage>
        <taxon>Bacteria</taxon>
        <taxon>Pseudomonadati</taxon>
        <taxon>Bacteroidota</taxon>
        <taxon>Flavobacteriia</taxon>
        <taxon>Flavobacteriales</taxon>
        <taxon>Flavobacteriaceae</taxon>
        <taxon>Lutibacter</taxon>
    </lineage>
</organism>
<dbReference type="Proteomes" id="UP001597241">
    <property type="component" value="Unassembled WGS sequence"/>
</dbReference>
<evidence type="ECO:0000313" key="2">
    <source>
        <dbReference type="Proteomes" id="UP001597241"/>
    </source>
</evidence>
<dbReference type="CDD" id="cd08054">
    <property type="entry name" value="gp6"/>
    <property type="match status" value="1"/>
</dbReference>
<dbReference type="Pfam" id="PF05135">
    <property type="entry name" value="Phage_connect_1"/>
    <property type="match status" value="1"/>
</dbReference>
<dbReference type="RefSeq" id="WP_386807348.1">
    <property type="nucleotide sequence ID" value="NZ_JBHTMV010000002.1"/>
</dbReference>
<dbReference type="InterPro" id="IPR006450">
    <property type="entry name" value="Phage_HK97_gp6-like"/>
</dbReference>
<evidence type="ECO:0000313" key="1">
    <source>
        <dbReference type="EMBL" id="MFD1292637.1"/>
    </source>
</evidence>
<gene>
    <name evidence="1" type="ORF">ACFQ5N_02205</name>
</gene>
<accession>A0ABW3WKI3</accession>